<evidence type="ECO:0000313" key="2">
    <source>
        <dbReference type="Proteomes" id="UP000000576"/>
    </source>
</evidence>
<evidence type="ECO:0000313" key="1">
    <source>
        <dbReference type="EMBL" id="AAM36818.1"/>
    </source>
</evidence>
<sequence>MQYTLKIKRTQAFLLPLAGEGGAQRRMRATPSKPA</sequence>
<dbReference type="Proteomes" id="UP000000576">
    <property type="component" value="Chromosome"/>
</dbReference>
<name>A0AAI7ZF81_XANAC</name>
<proteinExistence type="predicted"/>
<reference evidence="1 2" key="1">
    <citation type="journal article" date="2002" name="Nature">
        <title>Comparison of the genomes of two Xanthomonas pathogens with differing host specificities.</title>
        <authorList>
            <person name="da Silva A.C."/>
            <person name="Ferro J.A."/>
            <person name="Reinach F.C."/>
            <person name="Farah C.S."/>
            <person name="Furlan L.R."/>
            <person name="Quaggio R.B."/>
            <person name="Monteiro-Vitorello C.B."/>
            <person name="Van Sluys M.A."/>
            <person name="Almeida N.F."/>
            <person name="Alves L.M."/>
            <person name="do Amaral A.M."/>
            <person name="Bertolini M.C."/>
            <person name="Camargo L.E."/>
            <person name="Camarotte G."/>
            <person name="Cannavan F."/>
            <person name="Cardozo J."/>
            <person name="Chambergo F."/>
            <person name="Ciapina L.P."/>
            <person name="Cicarelli R.M."/>
            <person name="Coutinho L.L."/>
            <person name="Cursino-Santos J.R."/>
            <person name="El-Dorry H."/>
            <person name="Faria J.B."/>
            <person name="Ferreira A.J."/>
            <person name="Ferreira R.C."/>
            <person name="Ferro M.I."/>
            <person name="Formighieri E.F."/>
            <person name="Franco M.C."/>
            <person name="Greggio C.C."/>
            <person name="Gruber A."/>
            <person name="Katsuyama A.M."/>
            <person name="Kishi L.T."/>
            <person name="Leite R.P."/>
            <person name="Lemos E.G."/>
            <person name="Lemos M.V."/>
            <person name="Locali E.C."/>
            <person name="Machado M.A."/>
            <person name="Madeira A.M."/>
            <person name="Martinez-Rossi N.M."/>
            <person name="Martins E.C."/>
            <person name="Meidanis J."/>
            <person name="Menck C.F."/>
            <person name="Miyaki C.Y."/>
            <person name="Moon D.H."/>
            <person name="Moreira L.M."/>
            <person name="Novo M.T."/>
            <person name="Okura V.K."/>
            <person name="Oliveira M.C."/>
            <person name="Oliveira V.R."/>
            <person name="Pereira H.A."/>
            <person name="Rossi A."/>
            <person name="Sena J.A."/>
            <person name="Silva C."/>
            <person name="de Souza R.F."/>
            <person name="Spinola L.A."/>
            <person name="Takita M.A."/>
            <person name="Tamura R.E."/>
            <person name="Teixeira E.C."/>
            <person name="Tezza R.I."/>
            <person name="Trindade dos Santos M."/>
            <person name="Truffi D."/>
            <person name="Tsai S.M."/>
            <person name="White F.F."/>
            <person name="Setubal J.C."/>
            <person name="Kitajima J.P."/>
        </authorList>
    </citation>
    <scope>NUCLEOTIDE SEQUENCE [LARGE SCALE GENOMIC DNA]</scope>
    <source>
        <strain evidence="1 2">306</strain>
    </source>
</reference>
<accession>A0AAI7ZF81</accession>
<organism evidence="1 2">
    <name type="scientific">Xanthomonas axonopodis pv. citri (strain 306)</name>
    <dbReference type="NCBI Taxonomy" id="190486"/>
    <lineage>
        <taxon>Bacteria</taxon>
        <taxon>Pseudomonadati</taxon>
        <taxon>Pseudomonadota</taxon>
        <taxon>Gammaproteobacteria</taxon>
        <taxon>Lysobacterales</taxon>
        <taxon>Lysobacteraceae</taxon>
        <taxon>Xanthomonas</taxon>
    </lineage>
</organism>
<dbReference type="KEGG" id="xac:XAC1956"/>
<gene>
    <name evidence="1" type="ordered locus">XAC1956</name>
</gene>
<dbReference type="AlphaFoldDB" id="A0AAI7ZF81"/>
<protein>
    <submittedName>
        <fullName evidence="1">Uncharacterized protein</fullName>
    </submittedName>
</protein>
<dbReference type="EMBL" id="AE008923">
    <property type="protein sequence ID" value="AAM36818.1"/>
    <property type="molecule type" value="Genomic_DNA"/>
</dbReference>